<dbReference type="GO" id="GO:0009381">
    <property type="term" value="F:excinuclease ABC activity"/>
    <property type="evidence" value="ECO:0007669"/>
    <property type="project" value="UniProtKB-UniRule"/>
</dbReference>
<evidence type="ECO:0000256" key="9">
    <source>
        <dbReference type="ARBA" id="ARBA00022833"/>
    </source>
</evidence>
<dbReference type="OrthoDB" id="9809851at2"/>
<dbReference type="InterPro" id="IPR041102">
    <property type="entry name" value="UvrA_inter"/>
</dbReference>
<dbReference type="InterPro" id="IPR027417">
    <property type="entry name" value="P-loop_NTPase"/>
</dbReference>
<dbReference type="EMBL" id="AKVJ01000002">
    <property type="protein sequence ID" value="EIW20964.1"/>
    <property type="molecule type" value="Genomic_DNA"/>
</dbReference>
<dbReference type="PROSITE" id="PS00211">
    <property type="entry name" value="ABC_TRANSPORTER_1"/>
    <property type="match status" value="2"/>
</dbReference>
<evidence type="ECO:0000256" key="2">
    <source>
        <dbReference type="ARBA" id="ARBA00022490"/>
    </source>
</evidence>
<dbReference type="InterPro" id="IPR017871">
    <property type="entry name" value="ABC_transporter-like_CS"/>
</dbReference>
<dbReference type="Gene3D" id="1.20.1580.10">
    <property type="entry name" value="ABC transporter ATPase like domain"/>
    <property type="match status" value="2"/>
</dbReference>
<dbReference type="GO" id="GO:0008270">
    <property type="term" value="F:zinc ion binding"/>
    <property type="evidence" value="ECO:0007669"/>
    <property type="project" value="UniProtKB-UniRule"/>
</dbReference>
<evidence type="ECO:0000256" key="7">
    <source>
        <dbReference type="ARBA" id="ARBA00022769"/>
    </source>
</evidence>
<dbReference type="GO" id="GO:0016887">
    <property type="term" value="F:ATP hydrolysis activity"/>
    <property type="evidence" value="ECO:0007669"/>
    <property type="project" value="InterPro"/>
</dbReference>
<evidence type="ECO:0000256" key="18">
    <source>
        <dbReference type="HAMAP-Rule" id="MF_00205"/>
    </source>
</evidence>
<keyword evidence="6 18" id="KW-0227">DNA damage</keyword>
<dbReference type="Proteomes" id="UP000004324">
    <property type="component" value="Unassembled WGS sequence"/>
</dbReference>
<keyword evidence="14 18" id="KW-0742">SOS response</keyword>
<evidence type="ECO:0000256" key="5">
    <source>
        <dbReference type="ARBA" id="ARBA00022741"/>
    </source>
</evidence>
<sequence>MKEKIVIKGARQHNLKNIDIEIPRNELVVITGLSGSGKSSLAFDTIYAEGQRRYVESLSAYARQFLGQMDKPDVDYIEGLSPAISIDQKTTSRNPRSTVGTVTEIYDYLRLLFARAGRPHCPKCGKPITQQTIEQMVDQLVALPEGTRLMLIAGVIRGKKGEHQKVLEDIRKNGYVRVRVDGEIRDVADEIKLEKNKKHTIEVVVDRIVLREGINQRLADSLETALTLGEGVVNVDVVGDQERIFSQNFACIECGISLPEIAPRMFSFNSPFGACPDCTGLGNNMEVDRSLIVPDTSKALIDGAITPLSKNINSYFMCQLEAVLDKYNYSLHDTWENLSSQVQEIIMTGSGVEQFDFEYDNMYGETKTYHAVFEGVIPLLNRRYRETVSDWSREDIEEYMSSKPCPTCKGARLKPETLSVKVGGKNIYEVTAGTIAETQDFFSNLDLTNREKAIAHQILKEIHARLGFLLNVGLDYLTLSRAAGTLSGGEAQRIRLATQIGSGLVGVLYILDEPSIGLHQRDNNRLLTTLKHLRDVGNSLLVVEHDEDTMYEADHIIDIGPAAGAHGGQVVVQGTVEEIKACPESITGQYLKGSKYIPVPAVRRKPNGKWLEVVGAKENNLKKLTVKFPLGVFTAVTGVSGSGKSTLVNEILYKGLAGRVYRGTKTRPGAHDDIRGVEYIDKIIEIDQSPIGRTPRSNPATYTGLFDVIREVFSQTQEAKMRGYKPGRFSFNVKGGRCEACRGDGIIKIEMHFLPDVYVPCEVCKGARYNRETLEVRYKGKSISQVLDMVVDEGVEFFQNLPKLQRKLQILQDVGLGYIKLGQPATTLSGGEAQRIKLATELARRSTGKTLYILDEPTTGLHTADIHRLLIVLQRLVDGGDTVVVIEHNLDVIKTADYVIDLGPEGGSRGGTIVAKGTPEDIVKVKASYTGQFLAPILERGIRE</sequence>
<evidence type="ECO:0000259" key="19">
    <source>
        <dbReference type="PROSITE" id="PS50893"/>
    </source>
</evidence>
<evidence type="ECO:0000256" key="10">
    <source>
        <dbReference type="ARBA" id="ARBA00022840"/>
    </source>
</evidence>
<comment type="caution">
    <text evidence="20">The sequence shown here is derived from an EMBL/GenBank/DDBJ whole genome shotgun (WGS) entry which is preliminary data.</text>
</comment>
<comment type="subcellular location">
    <subcellularLocation>
        <location evidence="1 18">Cytoplasm</location>
    </subcellularLocation>
</comment>
<evidence type="ECO:0000313" key="21">
    <source>
        <dbReference type="Proteomes" id="UP000004324"/>
    </source>
</evidence>
<feature type="binding site" evidence="18">
    <location>
        <begin position="32"/>
        <end position="39"/>
    </location>
    <ligand>
        <name>ATP</name>
        <dbReference type="ChEBI" id="CHEBI:30616"/>
    </ligand>
</feature>
<keyword evidence="11 18" id="KW-0267">Excision nuclease</keyword>
<dbReference type="GO" id="GO:0006289">
    <property type="term" value="P:nucleotide-excision repair"/>
    <property type="evidence" value="ECO:0007669"/>
    <property type="project" value="UniProtKB-UniRule"/>
</dbReference>
<dbReference type="CDD" id="cd03270">
    <property type="entry name" value="ABC_UvrA_I"/>
    <property type="match status" value="1"/>
</dbReference>
<evidence type="ECO:0000256" key="15">
    <source>
        <dbReference type="ARBA" id="ARBA00038000"/>
    </source>
</evidence>
<gene>
    <name evidence="18" type="primary">uvrA</name>
    <name evidence="20" type="ORF">FB4_1816</name>
</gene>
<accession>I9LKA1</accession>
<keyword evidence="8 18" id="KW-0863">Zinc-finger</keyword>
<dbReference type="NCBIfam" id="TIGR00630">
    <property type="entry name" value="uvra"/>
    <property type="match status" value="1"/>
</dbReference>
<dbReference type="PANTHER" id="PTHR43152">
    <property type="entry name" value="UVRABC SYSTEM PROTEIN A"/>
    <property type="match status" value="1"/>
</dbReference>
<evidence type="ECO:0000256" key="14">
    <source>
        <dbReference type="ARBA" id="ARBA00023236"/>
    </source>
</evidence>
<evidence type="ECO:0000256" key="4">
    <source>
        <dbReference type="ARBA" id="ARBA00022737"/>
    </source>
</evidence>
<keyword evidence="7 18" id="KW-0228">DNA excision</keyword>
<proteinExistence type="inferred from homology"/>
<feature type="domain" description="ABC transporter" evidence="19">
    <location>
        <begin position="602"/>
        <end position="935"/>
    </location>
</feature>
<dbReference type="AlphaFoldDB" id="I9LKA1"/>
<dbReference type="InterPro" id="IPR013815">
    <property type="entry name" value="ATP_grasp_subdomain_1"/>
</dbReference>
<dbReference type="PROSITE" id="PS50893">
    <property type="entry name" value="ABC_TRANSPORTER_2"/>
    <property type="match status" value="1"/>
</dbReference>
<dbReference type="GO" id="GO:0009432">
    <property type="term" value="P:SOS response"/>
    <property type="evidence" value="ECO:0007669"/>
    <property type="project" value="UniProtKB-UniRule"/>
</dbReference>
<dbReference type="HAMAP" id="MF_00205">
    <property type="entry name" value="UvrA"/>
    <property type="match status" value="1"/>
</dbReference>
<evidence type="ECO:0000256" key="11">
    <source>
        <dbReference type="ARBA" id="ARBA00022881"/>
    </source>
</evidence>
<dbReference type="InterPro" id="IPR003439">
    <property type="entry name" value="ABC_transporter-like_ATP-bd"/>
</dbReference>
<dbReference type="Gene3D" id="3.40.50.300">
    <property type="entry name" value="P-loop containing nucleotide triphosphate hydrolases"/>
    <property type="match status" value="2"/>
</dbReference>
<comment type="similarity">
    <text evidence="15 18">Belongs to the ABC transporter superfamily. UvrA family.</text>
</comment>
<reference evidence="20 21" key="1">
    <citation type="journal article" date="2012" name="J. Bacteriol.">
        <title>Draft Genome Sequences for Two Metal-Reducing Pelosinus fermentans Strains Isolated from a Cr(VI)-Contaminated Site and for Type Strain R7.</title>
        <authorList>
            <person name="Brown S.D."/>
            <person name="Podar M."/>
            <person name="Klingeman D.M."/>
            <person name="Johnson C.M."/>
            <person name="Yang Z.K."/>
            <person name="Utturkar S.M."/>
            <person name="Land M.L."/>
            <person name="Mosher J.J."/>
            <person name="Hurt R.A.Jr."/>
            <person name="Phelps T.J."/>
            <person name="Palumbo A.V."/>
            <person name="Arkin A.P."/>
            <person name="Hazen T.C."/>
            <person name="Elias D.A."/>
        </authorList>
    </citation>
    <scope>NUCLEOTIDE SEQUENCE [LARGE SCALE GENOMIC DNA]</scope>
    <source>
        <strain evidence="20 21">B4</strain>
    </source>
</reference>
<dbReference type="Gene3D" id="3.30.1490.20">
    <property type="entry name" value="ATP-grasp fold, A domain"/>
    <property type="match status" value="1"/>
</dbReference>
<dbReference type="FunFam" id="1.20.1580.10:FF:000001">
    <property type="entry name" value="UvrABC system protein A"/>
    <property type="match status" value="1"/>
</dbReference>
<dbReference type="NCBIfam" id="NF001503">
    <property type="entry name" value="PRK00349.1"/>
    <property type="match status" value="1"/>
</dbReference>
<keyword evidence="10 18" id="KW-0067">ATP-binding</keyword>
<dbReference type="InterPro" id="IPR003593">
    <property type="entry name" value="AAA+_ATPase"/>
</dbReference>
<dbReference type="GO" id="GO:0005524">
    <property type="term" value="F:ATP binding"/>
    <property type="evidence" value="ECO:0007669"/>
    <property type="project" value="UniProtKB-UniRule"/>
</dbReference>
<dbReference type="GO" id="GO:0009380">
    <property type="term" value="C:excinuclease repair complex"/>
    <property type="evidence" value="ECO:0007669"/>
    <property type="project" value="InterPro"/>
</dbReference>
<evidence type="ECO:0000256" key="1">
    <source>
        <dbReference type="ARBA" id="ARBA00004496"/>
    </source>
</evidence>
<evidence type="ECO:0000256" key="17">
    <source>
        <dbReference type="ARBA" id="ARBA00042156"/>
    </source>
</evidence>
<dbReference type="Pfam" id="PF17760">
    <property type="entry name" value="UvrA_inter"/>
    <property type="match status" value="1"/>
</dbReference>
<keyword evidence="2 18" id="KW-0963">Cytoplasm</keyword>
<evidence type="ECO:0000256" key="13">
    <source>
        <dbReference type="ARBA" id="ARBA00023204"/>
    </source>
</evidence>
<keyword evidence="9 18" id="KW-0862">Zinc</keyword>
<dbReference type="CDD" id="cd03271">
    <property type="entry name" value="ABC_UvrA_II"/>
    <property type="match status" value="1"/>
</dbReference>
<dbReference type="GO" id="GO:0005737">
    <property type="term" value="C:cytoplasm"/>
    <property type="evidence" value="ECO:0007669"/>
    <property type="project" value="UniProtKB-SubCell"/>
</dbReference>
<evidence type="ECO:0000256" key="6">
    <source>
        <dbReference type="ARBA" id="ARBA00022763"/>
    </source>
</evidence>
<keyword evidence="13 18" id="KW-0234">DNA repair</keyword>
<evidence type="ECO:0000313" key="20">
    <source>
        <dbReference type="EMBL" id="EIW20964.1"/>
    </source>
</evidence>
<dbReference type="GO" id="GO:0003677">
    <property type="term" value="F:DNA binding"/>
    <property type="evidence" value="ECO:0007669"/>
    <property type="project" value="UniProtKB-UniRule"/>
</dbReference>
<keyword evidence="21" id="KW-1185">Reference proteome</keyword>
<organism evidence="20 21">
    <name type="scientific">Pelosinus fermentans B4</name>
    <dbReference type="NCBI Taxonomy" id="1149862"/>
    <lineage>
        <taxon>Bacteria</taxon>
        <taxon>Bacillati</taxon>
        <taxon>Bacillota</taxon>
        <taxon>Negativicutes</taxon>
        <taxon>Selenomonadales</taxon>
        <taxon>Sporomusaceae</taxon>
        <taxon>Pelosinus</taxon>
    </lineage>
</organism>
<feature type="zinc finger region" description="C4-type" evidence="18">
    <location>
        <begin position="738"/>
        <end position="764"/>
    </location>
</feature>
<comment type="function">
    <text evidence="18">The UvrABC repair system catalyzes the recognition and processing of DNA lesions. UvrA is an ATPase and a DNA-binding protein. A damage recognition complex composed of 2 UvrA and 2 UvrB subunits scans DNA for abnormalities. When the presence of a lesion has been verified by UvrB, the UvrA molecules dissociate.</text>
</comment>
<protein>
    <recommendedName>
        <fullName evidence="16 18">UvrABC system protein A</fullName>
        <shortName evidence="18">UvrA protein</shortName>
    </recommendedName>
    <alternativeName>
        <fullName evidence="17 18">Excinuclease ABC subunit A</fullName>
    </alternativeName>
</protein>
<keyword evidence="12 18" id="KW-0238">DNA-binding</keyword>
<dbReference type="Pfam" id="PF17755">
    <property type="entry name" value="UvrA_DNA-bind"/>
    <property type="match status" value="1"/>
</dbReference>
<dbReference type="FunFam" id="1.20.1580.10:FF:000002">
    <property type="entry name" value="UvrABC system protein A"/>
    <property type="match status" value="1"/>
</dbReference>
<comment type="subunit">
    <text evidence="18">Forms a heterotetramer with UvrB during the search for lesions.</text>
</comment>
<name>I9LKA1_9FIRM</name>
<dbReference type="PATRIC" id="fig|1149862.3.peg.92"/>
<dbReference type="RefSeq" id="WP_007930301.1">
    <property type="nucleotide sequence ID" value="NZ_AKVJ01000002.1"/>
</dbReference>
<keyword evidence="3 18" id="KW-0479">Metal-binding</keyword>
<dbReference type="InterPro" id="IPR004602">
    <property type="entry name" value="UvrA"/>
</dbReference>
<dbReference type="SMART" id="SM00382">
    <property type="entry name" value="AAA"/>
    <property type="match status" value="1"/>
</dbReference>
<dbReference type="Gene3D" id="1.10.8.280">
    <property type="entry name" value="ABC transporter ATPase domain-like"/>
    <property type="match status" value="1"/>
</dbReference>
<dbReference type="InterPro" id="IPR041552">
    <property type="entry name" value="UvrA_DNA-bd"/>
</dbReference>
<feature type="binding site" evidence="18">
    <location>
        <begin position="638"/>
        <end position="645"/>
    </location>
    <ligand>
        <name>ATP</name>
        <dbReference type="ChEBI" id="CHEBI:30616"/>
    </ligand>
</feature>
<evidence type="ECO:0000256" key="8">
    <source>
        <dbReference type="ARBA" id="ARBA00022771"/>
    </source>
</evidence>
<dbReference type="SUPFAM" id="SSF52540">
    <property type="entry name" value="P-loop containing nucleoside triphosphate hydrolases"/>
    <property type="match status" value="2"/>
</dbReference>
<evidence type="ECO:0000256" key="12">
    <source>
        <dbReference type="ARBA" id="ARBA00023125"/>
    </source>
</evidence>
<keyword evidence="5 18" id="KW-0547">Nucleotide-binding</keyword>
<keyword evidence="4 18" id="KW-0677">Repeat</keyword>
<evidence type="ECO:0000256" key="16">
    <source>
        <dbReference type="ARBA" id="ARBA00039316"/>
    </source>
</evidence>
<evidence type="ECO:0000256" key="3">
    <source>
        <dbReference type="ARBA" id="ARBA00022723"/>
    </source>
</evidence>
<dbReference type="PANTHER" id="PTHR43152:SF3">
    <property type="entry name" value="UVRABC SYSTEM PROTEIN A"/>
    <property type="match status" value="1"/>
</dbReference>
<feature type="zinc finger region" description="C4-type" evidence="18">
    <location>
        <begin position="251"/>
        <end position="278"/>
    </location>
</feature>